<proteinExistence type="inferred from homology"/>
<evidence type="ECO:0000259" key="7">
    <source>
        <dbReference type="Pfam" id="PF25954"/>
    </source>
</evidence>
<organism evidence="9 10">
    <name type="scientific">Roseivirga misakiensis</name>
    <dbReference type="NCBI Taxonomy" id="1563681"/>
    <lineage>
        <taxon>Bacteria</taxon>
        <taxon>Pseudomonadati</taxon>
        <taxon>Bacteroidota</taxon>
        <taxon>Cytophagia</taxon>
        <taxon>Cytophagales</taxon>
        <taxon>Roseivirgaceae</taxon>
        <taxon>Roseivirga</taxon>
    </lineage>
</organism>
<dbReference type="EMBL" id="MDGQ01000004">
    <property type="protein sequence ID" value="OEK05709.1"/>
    <property type="molecule type" value="Genomic_DNA"/>
</dbReference>
<dbReference type="GO" id="GO:0060003">
    <property type="term" value="P:copper ion export"/>
    <property type="evidence" value="ECO:0007669"/>
    <property type="project" value="TreeGrafter"/>
</dbReference>
<dbReference type="GO" id="GO:0022857">
    <property type="term" value="F:transmembrane transporter activity"/>
    <property type="evidence" value="ECO:0007669"/>
    <property type="project" value="InterPro"/>
</dbReference>
<evidence type="ECO:0008006" key="11">
    <source>
        <dbReference type="Google" id="ProtNLM"/>
    </source>
</evidence>
<evidence type="ECO:0000259" key="3">
    <source>
        <dbReference type="Pfam" id="PF11827"/>
    </source>
</evidence>
<feature type="domain" description="CusB-like beta-barrel" evidence="7">
    <location>
        <begin position="248"/>
        <end position="320"/>
    </location>
</feature>
<evidence type="ECO:0000259" key="5">
    <source>
        <dbReference type="Pfam" id="PF25869"/>
    </source>
</evidence>
<keyword evidence="10" id="KW-1185">Reference proteome</keyword>
<gene>
    <name evidence="9" type="ORF">BFP71_06190</name>
</gene>
<dbReference type="OrthoDB" id="9806939at2"/>
<dbReference type="NCBIfam" id="TIGR01730">
    <property type="entry name" value="RND_mfp"/>
    <property type="match status" value="1"/>
</dbReference>
<dbReference type="GO" id="GO:0016020">
    <property type="term" value="C:membrane"/>
    <property type="evidence" value="ECO:0007669"/>
    <property type="project" value="InterPro"/>
</dbReference>
<evidence type="ECO:0000313" key="10">
    <source>
        <dbReference type="Proteomes" id="UP000095552"/>
    </source>
</evidence>
<dbReference type="Pfam" id="PF19335">
    <property type="entry name" value="HMBD"/>
    <property type="match status" value="1"/>
</dbReference>
<evidence type="ECO:0000256" key="1">
    <source>
        <dbReference type="ARBA" id="ARBA00009477"/>
    </source>
</evidence>
<dbReference type="InterPro" id="IPR058649">
    <property type="entry name" value="CzcB_C"/>
</dbReference>
<keyword evidence="2" id="KW-0813">Transport</keyword>
<dbReference type="InterPro" id="IPR058792">
    <property type="entry name" value="Beta-barrel_RND_2"/>
</dbReference>
<dbReference type="PANTHER" id="PTHR30097:SF4">
    <property type="entry name" value="SLR6042 PROTEIN"/>
    <property type="match status" value="1"/>
</dbReference>
<dbReference type="Pfam" id="PF11827">
    <property type="entry name" value="DUF3347"/>
    <property type="match status" value="1"/>
</dbReference>
<evidence type="ECO:0000259" key="4">
    <source>
        <dbReference type="Pfam" id="PF19335"/>
    </source>
</evidence>
<dbReference type="GO" id="GO:0030288">
    <property type="term" value="C:outer membrane-bounded periplasmic space"/>
    <property type="evidence" value="ECO:0007669"/>
    <property type="project" value="TreeGrafter"/>
</dbReference>
<dbReference type="SUPFAM" id="SSF111369">
    <property type="entry name" value="HlyD-like secretion proteins"/>
    <property type="match status" value="1"/>
</dbReference>
<dbReference type="Pfam" id="PF25975">
    <property type="entry name" value="CzcB_C"/>
    <property type="match status" value="1"/>
</dbReference>
<dbReference type="InterPro" id="IPR006143">
    <property type="entry name" value="RND_pump_MFP"/>
</dbReference>
<protein>
    <recommendedName>
        <fullName evidence="11">Efflux transporter periplasmic adaptor subunit</fullName>
    </recommendedName>
</protein>
<dbReference type="InterPro" id="IPR058790">
    <property type="entry name" value="BSH_CusB"/>
</dbReference>
<dbReference type="Pfam" id="PF25954">
    <property type="entry name" value="Beta-barrel_RND_2"/>
    <property type="match status" value="1"/>
</dbReference>
<dbReference type="InterPro" id="IPR051909">
    <property type="entry name" value="MFP_Cation_Efflux"/>
</dbReference>
<evidence type="ECO:0000313" key="9">
    <source>
        <dbReference type="EMBL" id="OEK05709.1"/>
    </source>
</evidence>
<dbReference type="FunFam" id="2.40.30.170:FF:000010">
    <property type="entry name" value="Efflux RND transporter periplasmic adaptor subunit"/>
    <property type="match status" value="1"/>
</dbReference>
<dbReference type="GO" id="GO:0046914">
    <property type="term" value="F:transition metal ion binding"/>
    <property type="evidence" value="ECO:0007669"/>
    <property type="project" value="TreeGrafter"/>
</dbReference>
<dbReference type="InterPro" id="IPR021782">
    <property type="entry name" value="DUF3347"/>
</dbReference>
<comment type="similarity">
    <text evidence="1">Belongs to the membrane fusion protein (MFP) (TC 8.A.1) family.</text>
</comment>
<dbReference type="PANTHER" id="PTHR30097">
    <property type="entry name" value="CATION EFFLUX SYSTEM PROTEIN CUSB"/>
    <property type="match status" value="1"/>
</dbReference>
<reference evidence="9 10" key="1">
    <citation type="submission" date="2016-08" db="EMBL/GenBank/DDBJ databases">
        <title>Draft genome of Fabibacter sp. strain SK-8.</title>
        <authorList>
            <person name="Wong S.-K."/>
            <person name="Hamasaki K."/>
            <person name="Yoshizawa S."/>
        </authorList>
    </citation>
    <scope>NUCLEOTIDE SEQUENCE [LARGE SCALE GENOMIC DNA]</scope>
    <source>
        <strain evidence="9 10">SK-8</strain>
    </source>
</reference>
<feature type="domain" description="CusB-like three alpha-helical bundle" evidence="5">
    <location>
        <begin position="160"/>
        <end position="207"/>
    </location>
</feature>
<dbReference type="Gene3D" id="2.40.30.170">
    <property type="match status" value="1"/>
</dbReference>
<dbReference type="STRING" id="1563681.BFP71_06190"/>
<dbReference type="InterPro" id="IPR045800">
    <property type="entry name" value="HMBD"/>
</dbReference>
<evidence type="ECO:0000259" key="8">
    <source>
        <dbReference type="Pfam" id="PF25975"/>
    </source>
</evidence>
<dbReference type="Proteomes" id="UP000095552">
    <property type="component" value="Unassembled WGS sequence"/>
</dbReference>
<dbReference type="GO" id="GO:0015679">
    <property type="term" value="P:plasma membrane copper ion transport"/>
    <property type="evidence" value="ECO:0007669"/>
    <property type="project" value="TreeGrafter"/>
</dbReference>
<feature type="domain" description="DUF3347" evidence="3">
    <location>
        <begin position="444"/>
        <end position="532"/>
    </location>
</feature>
<comment type="caution">
    <text evidence="9">The sequence shown here is derived from an EMBL/GenBank/DDBJ whole genome shotgun (WGS) entry which is preliminary data.</text>
</comment>
<dbReference type="AlphaFoldDB" id="A0A1E5T2V6"/>
<dbReference type="RefSeq" id="WP_069834627.1">
    <property type="nucleotide sequence ID" value="NZ_MDGQ01000004.1"/>
</dbReference>
<dbReference type="Gene3D" id="2.40.420.20">
    <property type="match status" value="1"/>
</dbReference>
<accession>A0A1E5T2V6</accession>
<feature type="domain" description="CusB-like barrel-sandwich hybrid" evidence="6">
    <location>
        <begin position="130"/>
        <end position="242"/>
    </location>
</feature>
<dbReference type="Pfam" id="PF25869">
    <property type="entry name" value="3HB_CusB"/>
    <property type="match status" value="1"/>
</dbReference>
<name>A0A1E5T2V6_9BACT</name>
<evidence type="ECO:0000259" key="6">
    <source>
        <dbReference type="Pfam" id="PF25919"/>
    </source>
</evidence>
<sequence>MKLNKSILLTIGVTLVIGVTAGALLFGNKGPEVQEASHRHTEDENGLWTCSMHPQVRQSEAGSCPFCGMDLIPASNEESGDPTILKMSNAAMQLANIQTAVIGSSKTASAIRLNGKIKVDDRLVNLQTTHFKGRVEALYKGFEGDVVEKGEKVASIYSPELVTAQEELIAAKKLADSNPVLLDAARKKLHHWKLSMDQIMEIEKSSEPLRNFDLLSDYSGVVTKKIVNNGTHLHEGGGLMEVTDLSSLWAVFEVYERDLNTVSVGQKVRFTTSRSNEEYVGTISFISPNVDPKSRIVEVRADVSNRNQKLKPDMFIEATIFAGIDDGLQVPKSAVLWTGKRSIVYVKIPDESGFQLREVTLGESNGDTYLIEDGLEKGEEVVVNGAFTLDAESQLKGNNSMMNPLSSKTGSEGEGFKEVELPEFKDLSGNIGEQFKEELSALSSEYITLKDAMVLGNGSEIRKAGVLVENAIQQMVFNNESNTVQEYWEPLQDIMNKSLDFITTTNDRDAQRLEFINLSKALINAVKSFGTSFESPLYIQYCPMANNDKGATWISKEEKIINPYFGDVMLNCGNVEEVIEASK</sequence>
<feature type="domain" description="CzcB-like C-terminal circularly permuted SH3-like" evidence="8">
    <location>
        <begin position="329"/>
        <end position="389"/>
    </location>
</feature>
<feature type="domain" description="Heavy metal binding" evidence="4">
    <location>
        <begin position="48"/>
        <end position="74"/>
    </location>
</feature>
<dbReference type="Pfam" id="PF25919">
    <property type="entry name" value="BSH_CusB"/>
    <property type="match status" value="1"/>
</dbReference>
<dbReference type="InterPro" id="IPR058791">
    <property type="entry name" value="3HB_CusB"/>
</dbReference>
<evidence type="ECO:0000256" key="2">
    <source>
        <dbReference type="ARBA" id="ARBA00022448"/>
    </source>
</evidence>